<comment type="caution">
    <text evidence="3">The sequence shown here is derived from an EMBL/GenBank/DDBJ whole genome shotgun (WGS) entry which is preliminary data.</text>
</comment>
<feature type="compositionally biased region" description="Basic and acidic residues" evidence="1">
    <location>
        <begin position="186"/>
        <end position="200"/>
    </location>
</feature>
<reference evidence="3 4" key="1">
    <citation type="submission" date="2018-10" db="EMBL/GenBank/DDBJ databases">
        <authorList>
            <person name="Ekblom R."/>
            <person name="Jareborg N."/>
        </authorList>
    </citation>
    <scope>NUCLEOTIDE SEQUENCE [LARGE SCALE GENOMIC DNA]</scope>
    <source>
        <tissue evidence="3">Muscle</tissue>
    </source>
</reference>
<organism evidence="3 4">
    <name type="scientific">Gulo gulo</name>
    <name type="common">Wolverine</name>
    <name type="synonym">Gluton</name>
    <dbReference type="NCBI Taxonomy" id="48420"/>
    <lineage>
        <taxon>Eukaryota</taxon>
        <taxon>Metazoa</taxon>
        <taxon>Chordata</taxon>
        <taxon>Craniata</taxon>
        <taxon>Vertebrata</taxon>
        <taxon>Euteleostomi</taxon>
        <taxon>Mammalia</taxon>
        <taxon>Eutheria</taxon>
        <taxon>Laurasiatheria</taxon>
        <taxon>Carnivora</taxon>
        <taxon>Caniformia</taxon>
        <taxon>Musteloidea</taxon>
        <taxon>Mustelidae</taxon>
        <taxon>Guloninae</taxon>
        <taxon>Gulo</taxon>
    </lineage>
</organism>
<dbReference type="Pfam" id="PF23487">
    <property type="entry name" value="Ig_TMEM132_6th"/>
    <property type="match status" value="1"/>
</dbReference>
<evidence type="ECO:0000313" key="4">
    <source>
        <dbReference type="Proteomes" id="UP000269945"/>
    </source>
</evidence>
<gene>
    <name evidence="3" type="ORF">BN2614_LOCUS2</name>
</gene>
<accession>A0A9X9M9Q0</accession>
<dbReference type="Proteomes" id="UP000269945">
    <property type="component" value="Unassembled WGS sequence"/>
</dbReference>
<dbReference type="PANTHER" id="PTHR13388:SF2">
    <property type="entry name" value="TRANSMEMBRANE PROTEIN 132D"/>
    <property type="match status" value="1"/>
</dbReference>
<dbReference type="PANTHER" id="PTHR13388">
    <property type="entry name" value="DETONATOR, ISOFORM E"/>
    <property type="match status" value="1"/>
</dbReference>
<dbReference type="AlphaFoldDB" id="A0A9X9M9Q0"/>
<feature type="non-terminal residue" evidence="3">
    <location>
        <position position="273"/>
    </location>
</feature>
<keyword evidence="4" id="KW-1185">Reference proteome</keyword>
<feature type="region of interest" description="Disordered" evidence="1">
    <location>
        <begin position="161"/>
        <end position="273"/>
    </location>
</feature>
<protein>
    <recommendedName>
        <fullName evidence="2">Transmembrane protein TMEM132 sixth domain-containing protein</fullName>
    </recommendedName>
</protein>
<proteinExistence type="predicted"/>
<feature type="domain" description="Transmembrane protein TMEM132 sixth" evidence="2">
    <location>
        <begin position="28"/>
        <end position="143"/>
    </location>
</feature>
<name>A0A9X9M9Q0_GULGU</name>
<evidence type="ECO:0000313" key="3">
    <source>
        <dbReference type="EMBL" id="VCX40192.1"/>
    </source>
</evidence>
<evidence type="ECO:0000259" key="2">
    <source>
        <dbReference type="Pfam" id="PF23487"/>
    </source>
</evidence>
<evidence type="ECO:0000256" key="1">
    <source>
        <dbReference type="SAM" id="MobiDB-lite"/>
    </source>
</evidence>
<sequence length="273" mass="29458">MTTIQILSPLSDAILAEKTITVLDEKVTITDLGVQLVTGLSLSLQLSPGSNRAIFATAAAQELLQRPRQEAAISCWVQFSDGSITPLDIYDGKDFSLMTTSLDEKVVSIHQDPKFKWPIIAAETEGQGALVKVEMVISESCQKSKRKSVLAVGTANVKVKFGQNDANPNTSDSRHAGAGVHLENNVSDRRPKKPLQEWGRKGGRSYSSSSMGLMEGRGSTTERSTFQRKSSQGSLLDDDGHLQTIPIELSGFPTQGDLPRSNGETDENGLTQA</sequence>
<dbReference type="EMBL" id="CYRY02044965">
    <property type="protein sequence ID" value="VCX40192.1"/>
    <property type="molecule type" value="Genomic_DNA"/>
</dbReference>
<feature type="compositionally biased region" description="Polar residues" evidence="1">
    <location>
        <begin position="218"/>
        <end position="234"/>
    </location>
</feature>
<feature type="compositionally biased region" description="Low complexity" evidence="1">
    <location>
        <begin position="204"/>
        <end position="216"/>
    </location>
</feature>
<dbReference type="InterPro" id="IPR026307">
    <property type="entry name" value="TMEM132"/>
</dbReference>
<dbReference type="InterPro" id="IPR055424">
    <property type="entry name" value="Ig_TMEM132_6th"/>
</dbReference>